<dbReference type="Pfam" id="PF01047">
    <property type="entry name" value="MarR"/>
    <property type="match status" value="1"/>
</dbReference>
<dbReference type="EMBL" id="BCNV01000007">
    <property type="protein sequence ID" value="GAS85017.1"/>
    <property type="molecule type" value="Genomic_DNA"/>
</dbReference>
<name>A0A100VS08_PAEAM</name>
<dbReference type="PROSITE" id="PS01117">
    <property type="entry name" value="HTH_MARR_1"/>
    <property type="match status" value="1"/>
</dbReference>
<keyword evidence="3" id="KW-0804">Transcription</keyword>
<protein>
    <submittedName>
        <fullName evidence="5">MarR family transcriptional regulator</fullName>
    </submittedName>
</protein>
<keyword evidence="2" id="KW-0238">DNA-binding</keyword>
<sequence>MTAKDDFNQHNKLHELNNEEFSAVENYPISFSIFTLARSHKGLAAQLIRDTGLFPGQEIMLMQLYAQDHQSQNSLGRTLRLDHSTVAKSVRRLEDAGLVTRSRSKVDGRVTIVSLTEAGRALEDQVNNAWRQVEQITTAGLSDEEKNLLLSLSQKIAAQIDSFSS</sequence>
<dbReference type="GO" id="GO:0003700">
    <property type="term" value="F:DNA-binding transcription factor activity"/>
    <property type="evidence" value="ECO:0007669"/>
    <property type="project" value="InterPro"/>
</dbReference>
<dbReference type="PANTHER" id="PTHR42756:SF1">
    <property type="entry name" value="TRANSCRIPTIONAL REPRESSOR OF EMRAB OPERON"/>
    <property type="match status" value="1"/>
</dbReference>
<evidence type="ECO:0000256" key="1">
    <source>
        <dbReference type="ARBA" id="ARBA00023015"/>
    </source>
</evidence>
<dbReference type="PRINTS" id="PR00598">
    <property type="entry name" value="HTHMARR"/>
</dbReference>
<reference evidence="5 6" key="1">
    <citation type="journal article" date="2016" name="Genome Announc.">
        <title>Draft Genome Sequence of Paenibacillus amylolyticus Heshi-A3, Isolated from Fermented Rice Bran in a Japanese Fermented Seafood Dish.</title>
        <authorList>
            <person name="Akuzawa S."/>
            <person name="Nagaoka J."/>
            <person name="Kanekatsu M."/>
            <person name="Kubota E."/>
            <person name="Ohtake R."/>
            <person name="Suzuki T."/>
            <person name="Kanesaki Y."/>
        </authorList>
    </citation>
    <scope>NUCLEOTIDE SEQUENCE [LARGE SCALE GENOMIC DNA]</scope>
    <source>
        <strain evidence="5 6">Heshi-A3</strain>
    </source>
</reference>
<evidence type="ECO:0000256" key="3">
    <source>
        <dbReference type="ARBA" id="ARBA00023163"/>
    </source>
</evidence>
<dbReference type="InterPro" id="IPR036388">
    <property type="entry name" value="WH-like_DNA-bd_sf"/>
</dbReference>
<accession>A0A100VS08</accession>
<evidence type="ECO:0000313" key="6">
    <source>
        <dbReference type="Proteomes" id="UP000069697"/>
    </source>
</evidence>
<evidence type="ECO:0000256" key="2">
    <source>
        <dbReference type="ARBA" id="ARBA00023125"/>
    </source>
</evidence>
<dbReference type="AlphaFoldDB" id="A0A100VS08"/>
<organism evidence="5 6">
    <name type="scientific">Paenibacillus amylolyticus</name>
    <dbReference type="NCBI Taxonomy" id="1451"/>
    <lineage>
        <taxon>Bacteria</taxon>
        <taxon>Bacillati</taxon>
        <taxon>Bacillota</taxon>
        <taxon>Bacilli</taxon>
        <taxon>Bacillales</taxon>
        <taxon>Paenibacillaceae</taxon>
        <taxon>Paenibacillus</taxon>
    </lineage>
</organism>
<dbReference type="SMART" id="SM00347">
    <property type="entry name" value="HTH_MARR"/>
    <property type="match status" value="1"/>
</dbReference>
<dbReference type="PROSITE" id="PS50995">
    <property type="entry name" value="HTH_MARR_2"/>
    <property type="match status" value="1"/>
</dbReference>
<feature type="domain" description="HTH marR-type" evidence="4">
    <location>
        <begin position="26"/>
        <end position="158"/>
    </location>
</feature>
<reference evidence="6" key="2">
    <citation type="submission" date="2016-01" db="EMBL/GenBank/DDBJ databases">
        <title>Draft Genome Sequence of Paenibacillus amylolyticus Heshi-A3 that Was Isolated from Fermented Rice Bran with Aging Salted Mackerel, Which Was Named Heshiko as Traditional Fermented Seafood in Japan.</title>
        <authorList>
            <person name="Akuzawa S."/>
            <person name="Nakagawa J."/>
            <person name="Kanekatsu T."/>
            <person name="Kubota E."/>
            <person name="Ohtake R."/>
            <person name="Suzuki T."/>
            <person name="Kanesaki Y."/>
        </authorList>
    </citation>
    <scope>NUCLEOTIDE SEQUENCE [LARGE SCALE GENOMIC DNA]</scope>
    <source>
        <strain evidence="6">Heshi-A3</strain>
    </source>
</reference>
<keyword evidence="1" id="KW-0805">Transcription regulation</keyword>
<dbReference type="Proteomes" id="UP000069697">
    <property type="component" value="Unassembled WGS sequence"/>
</dbReference>
<dbReference type="PANTHER" id="PTHR42756">
    <property type="entry name" value="TRANSCRIPTIONAL REGULATOR, MARR"/>
    <property type="match status" value="1"/>
</dbReference>
<dbReference type="GO" id="GO:0003677">
    <property type="term" value="F:DNA binding"/>
    <property type="evidence" value="ECO:0007669"/>
    <property type="project" value="UniProtKB-KW"/>
</dbReference>
<dbReference type="Gene3D" id="1.10.10.10">
    <property type="entry name" value="Winged helix-like DNA-binding domain superfamily/Winged helix DNA-binding domain"/>
    <property type="match status" value="1"/>
</dbReference>
<dbReference type="InterPro" id="IPR036390">
    <property type="entry name" value="WH_DNA-bd_sf"/>
</dbReference>
<dbReference type="InterPro" id="IPR023187">
    <property type="entry name" value="Tscrpt_reg_MarR-type_CS"/>
</dbReference>
<comment type="caution">
    <text evidence="5">The sequence shown here is derived from an EMBL/GenBank/DDBJ whole genome shotgun (WGS) entry which is preliminary data.</text>
</comment>
<dbReference type="SUPFAM" id="SSF46785">
    <property type="entry name" value="Winged helix' DNA-binding domain"/>
    <property type="match status" value="1"/>
</dbReference>
<evidence type="ECO:0000313" key="5">
    <source>
        <dbReference type="EMBL" id="GAS85017.1"/>
    </source>
</evidence>
<dbReference type="RefSeq" id="WP_062837394.1">
    <property type="nucleotide sequence ID" value="NZ_BCNV01000007.1"/>
</dbReference>
<gene>
    <name evidence="5" type="ORF">PAHA3_5138</name>
</gene>
<proteinExistence type="predicted"/>
<evidence type="ECO:0000259" key="4">
    <source>
        <dbReference type="PROSITE" id="PS50995"/>
    </source>
</evidence>
<dbReference type="InterPro" id="IPR000835">
    <property type="entry name" value="HTH_MarR-typ"/>
</dbReference>